<keyword evidence="2" id="KW-1185">Reference proteome</keyword>
<evidence type="ECO:0000313" key="2">
    <source>
        <dbReference type="Proteomes" id="UP000648663"/>
    </source>
</evidence>
<protein>
    <submittedName>
        <fullName evidence="1">Uncharacterized protein</fullName>
    </submittedName>
</protein>
<organism evidence="1 2">
    <name type="scientific">Modestobacter marinus</name>
    <dbReference type="NCBI Taxonomy" id="477641"/>
    <lineage>
        <taxon>Bacteria</taxon>
        <taxon>Bacillati</taxon>
        <taxon>Actinomycetota</taxon>
        <taxon>Actinomycetes</taxon>
        <taxon>Geodermatophilales</taxon>
        <taxon>Geodermatophilaceae</taxon>
        <taxon>Modestobacter</taxon>
    </lineage>
</organism>
<dbReference type="EMBL" id="BMMI01000024">
    <property type="protein sequence ID" value="GGL86268.1"/>
    <property type="molecule type" value="Genomic_DNA"/>
</dbReference>
<name>A0ABQ2GD29_9ACTN</name>
<evidence type="ECO:0000313" key="1">
    <source>
        <dbReference type="EMBL" id="GGL86268.1"/>
    </source>
</evidence>
<dbReference type="Proteomes" id="UP000648663">
    <property type="component" value="Unassembled WGS sequence"/>
</dbReference>
<gene>
    <name evidence="1" type="ORF">GCM10011589_48320</name>
</gene>
<accession>A0ABQ2GD29</accession>
<comment type="caution">
    <text evidence="1">The sequence shown here is derived from an EMBL/GenBank/DDBJ whole genome shotgun (WGS) entry which is preliminary data.</text>
</comment>
<proteinExistence type="predicted"/>
<sequence>MTQAIVSVLEDLPGRSCYLPDRGVIAEAVGLTPSGQTTVSVDGQQAEDVSEVVVLPRLGESVWIAEGRETPLHGRWIGLRTPLTAPTWQVTARVLCDGAVLEHTGPARVFDARTVRMIAESTPAAPDGDLQAVAQLAAMLDQQAVQHELWRAEFAEAAGHKADEMDLCGQFDDFMHEWHLPGRKRSFTILVDTSQLVSLTVEAETAGDAEELLTTEMVKAARSVDSLSWSVSRTYREQ</sequence>
<reference evidence="2" key="1">
    <citation type="journal article" date="2019" name="Int. J. Syst. Evol. Microbiol.">
        <title>The Global Catalogue of Microorganisms (GCM) 10K type strain sequencing project: providing services to taxonomists for standard genome sequencing and annotation.</title>
        <authorList>
            <consortium name="The Broad Institute Genomics Platform"/>
            <consortium name="The Broad Institute Genome Sequencing Center for Infectious Disease"/>
            <person name="Wu L."/>
            <person name="Ma J."/>
        </authorList>
    </citation>
    <scope>NUCLEOTIDE SEQUENCE [LARGE SCALE GENOMIC DNA]</scope>
    <source>
        <strain evidence="2">CGMCC 4.5581</strain>
    </source>
</reference>
<dbReference type="RefSeq" id="WP_188959759.1">
    <property type="nucleotide sequence ID" value="NZ_BAABJU010000036.1"/>
</dbReference>